<reference evidence="3" key="1">
    <citation type="journal article" date="2012" name="Nat. Biotechnol.">
        <title>Reference genome sequence of the model plant Setaria.</title>
        <authorList>
            <person name="Bennetzen J.L."/>
            <person name="Schmutz J."/>
            <person name="Wang H."/>
            <person name="Percifield R."/>
            <person name="Hawkins J."/>
            <person name="Pontaroli A.C."/>
            <person name="Estep M."/>
            <person name="Feng L."/>
            <person name="Vaughn J.N."/>
            <person name="Grimwood J."/>
            <person name="Jenkins J."/>
            <person name="Barry K."/>
            <person name="Lindquist E."/>
            <person name="Hellsten U."/>
            <person name="Deshpande S."/>
            <person name="Wang X."/>
            <person name="Wu X."/>
            <person name="Mitros T."/>
            <person name="Triplett J."/>
            <person name="Yang X."/>
            <person name="Ye C.Y."/>
            <person name="Mauro-Herrera M."/>
            <person name="Wang L."/>
            <person name="Li P."/>
            <person name="Sharma M."/>
            <person name="Sharma R."/>
            <person name="Ronald P.C."/>
            <person name="Panaud O."/>
            <person name="Kellogg E.A."/>
            <person name="Brutnell T.P."/>
            <person name="Doust A.N."/>
            <person name="Tuskan G.A."/>
            <person name="Rokhsar D."/>
            <person name="Devos K.M."/>
        </authorList>
    </citation>
    <scope>NUCLEOTIDE SEQUENCE [LARGE SCALE GENOMIC DNA]</scope>
    <source>
        <strain evidence="3">cv. Yugu1</strain>
    </source>
</reference>
<sequence>MRPLAGNRSGPKAVETQLAWCKMALVLLRKFNNGGALRTFKMALVNSCSTTPTVPMATSARDPPAVTTGKPPAAQDTDAPAAHGCDAPAAPAVKPPVAKTQGQGRSHAPKVSSVDHERKPLHDPRLPLRDV</sequence>
<evidence type="ECO:0000256" key="1">
    <source>
        <dbReference type="SAM" id="MobiDB-lite"/>
    </source>
</evidence>
<dbReference type="AlphaFoldDB" id="K3XZY7"/>
<evidence type="ECO:0000313" key="2">
    <source>
        <dbReference type="EnsemblPlants" id="KQL11601"/>
    </source>
</evidence>
<organism evidence="2 3">
    <name type="scientific">Setaria italica</name>
    <name type="common">Foxtail millet</name>
    <name type="synonym">Panicum italicum</name>
    <dbReference type="NCBI Taxonomy" id="4555"/>
    <lineage>
        <taxon>Eukaryota</taxon>
        <taxon>Viridiplantae</taxon>
        <taxon>Streptophyta</taxon>
        <taxon>Embryophyta</taxon>
        <taxon>Tracheophyta</taxon>
        <taxon>Spermatophyta</taxon>
        <taxon>Magnoliopsida</taxon>
        <taxon>Liliopsida</taxon>
        <taxon>Poales</taxon>
        <taxon>Poaceae</taxon>
        <taxon>PACMAD clade</taxon>
        <taxon>Panicoideae</taxon>
        <taxon>Panicodae</taxon>
        <taxon>Paniceae</taxon>
        <taxon>Cenchrinae</taxon>
        <taxon>Setaria</taxon>
    </lineage>
</organism>
<name>K3XZY7_SETIT</name>
<protein>
    <submittedName>
        <fullName evidence="2">Uncharacterized protein</fullName>
    </submittedName>
</protein>
<dbReference type="Gramene" id="KQL11601">
    <property type="protein sequence ID" value="KQL11601"/>
    <property type="gene ID" value="SETIT_007498mg"/>
</dbReference>
<proteinExistence type="predicted"/>
<dbReference type="EMBL" id="AGNK02002632">
    <property type="status" value="NOT_ANNOTATED_CDS"/>
    <property type="molecule type" value="Genomic_DNA"/>
</dbReference>
<dbReference type="HOGENOM" id="CLU_1931179_0_0_1"/>
<dbReference type="EnsemblPlants" id="KQL11601">
    <property type="protein sequence ID" value="KQL11601"/>
    <property type="gene ID" value="SETIT_007498mg"/>
</dbReference>
<keyword evidence="3" id="KW-1185">Reference proteome</keyword>
<evidence type="ECO:0000313" key="3">
    <source>
        <dbReference type="Proteomes" id="UP000004995"/>
    </source>
</evidence>
<feature type="compositionally biased region" description="Basic and acidic residues" evidence="1">
    <location>
        <begin position="113"/>
        <end position="131"/>
    </location>
</feature>
<accession>K3XZY7</accession>
<feature type="compositionally biased region" description="Low complexity" evidence="1">
    <location>
        <begin position="71"/>
        <end position="99"/>
    </location>
</feature>
<feature type="region of interest" description="Disordered" evidence="1">
    <location>
        <begin position="52"/>
        <end position="131"/>
    </location>
</feature>
<dbReference type="InParanoid" id="K3XZY7"/>
<dbReference type="Proteomes" id="UP000004995">
    <property type="component" value="Unassembled WGS sequence"/>
</dbReference>
<reference evidence="2" key="2">
    <citation type="submission" date="2018-08" db="UniProtKB">
        <authorList>
            <consortium name="EnsemblPlants"/>
        </authorList>
    </citation>
    <scope>IDENTIFICATION</scope>
    <source>
        <strain evidence="2">Yugu1</strain>
    </source>
</reference>